<dbReference type="HAMAP" id="MF_02004">
    <property type="entry name" value="Val_tRNA_synth_type1"/>
    <property type="match status" value="1"/>
</dbReference>
<gene>
    <name evidence="9" type="primary">valS</name>
    <name evidence="13" type="ORF">OF365_01420</name>
</gene>
<dbReference type="InterPro" id="IPR019499">
    <property type="entry name" value="Val-tRNA_synth_tRNA-bd"/>
</dbReference>
<dbReference type="InterPro" id="IPR013155">
    <property type="entry name" value="M/V/L/I-tRNA-synth_anticd-bd"/>
</dbReference>
<evidence type="ECO:0000256" key="9">
    <source>
        <dbReference type="HAMAP-Rule" id="MF_02004"/>
    </source>
</evidence>
<dbReference type="InterPro" id="IPR002300">
    <property type="entry name" value="aa-tRNA-synth_Ia"/>
</dbReference>
<dbReference type="InterPro" id="IPR009008">
    <property type="entry name" value="Val/Leu/Ile-tRNA-synth_edit"/>
</dbReference>
<dbReference type="InterPro" id="IPR037118">
    <property type="entry name" value="Val-tRNA_synth_C_sf"/>
</dbReference>
<dbReference type="EC" id="6.1.1.9" evidence="9"/>
<comment type="catalytic activity">
    <reaction evidence="8 9">
        <text>tRNA(Val) + L-valine + ATP = L-valyl-tRNA(Val) + AMP + diphosphate</text>
        <dbReference type="Rhea" id="RHEA:10704"/>
        <dbReference type="Rhea" id="RHEA-COMP:9672"/>
        <dbReference type="Rhea" id="RHEA-COMP:9708"/>
        <dbReference type="ChEBI" id="CHEBI:30616"/>
        <dbReference type="ChEBI" id="CHEBI:33019"/>
        <dbReference type="ChEBI" id="CHEBI:57762"/>
        <dbReference type="ChEBI" id="CHEBI:78442"/>
        <dbReference type="ChEBI" id="CHEBI:78537"/>
        <dbReference type="ChEBI" id="CHEBI:456215"/>
        <dbReference type="EC" id="6.1.1.9"/>
    </reaction>
</comment>
<dbReference type="Proteomes" id="UP001207252">
    <property type="component" value="Unassembled WGS sequence"/>
</dbReference>
<comment type="domain">
    <text evidence="9">ValRS has two distinct active sites: one for aminoacylation and one for editing. The misactivated threonine is translocated from the active site to the editing site.</text>
</comment>
<keyword evidence="6 9" id="KW-0175">Coiled coil</keyword>
<accession>A0ABT3BPT9</accession>
<evidence type="ECO:0000259" key="10">
    <source>
        <dbReference type="Pfam" id="PF00133"/>
    </source>
</evidence>
<feature type="short sequence motif" description="'HIGH' region" evidence="9">
    <location>
        <begin position="44"/>
        <end position="54"/>
    </location>
</feature>
<evidence type="ECO:0000256" key="1">
    <source>
        <dbReference type="ARBA" id="ARBA00022490"/>
    </source>
</evidence>
<dbReference type="EMBL" id="JAOXHJ010000002">
    <property type="protein sequence ID" value="MCV3754023.1"/>
    <property type="molecule type" value="Genomic_DNA"/>
</dbReference>
<dbReference type="Pfam" id="PF08264">
    <property type="entry name" value="Anticodon_1"/>
    <property type="match status" value="1"/>
</dbReference>
<protein>
    <recommendedName>
        <fullName evidence="9">Valine--tRNA ligase</fullName>
        <ecNumber evidence="9">6.1.1.9</ecNumber>
    </recommendedName>
    <alternativeName>
        <fullName evidence="9">Valyl-tRNA synthetase</fullName>
        <shortName evidence="9">ValRS</shortName>
    </alternativeName>
</protein>
<evidence type="ECO:0000256" key="7">
    <source>
        <dbReference type="ARBA" id="ARBA00023146"/>
    </source>
</evidence>
<feature type="short sequence motif" description="'KMSKS' region" evidence="9">
    <location>
        <begin position="521"/>
        <end position="525"/>
    </location>
</feature>
<keyword evidence="14" id="KW-1185">Reference proteome</keyword>
<sequence length="864" mass="101439">MQKLNKKYDPIQIQKDKHLFWKEQAIFTKHNPDLKPFTVVLPPPNVTGHLHIGHAYGFSLPDIIVRYKKLRGFDAFIIPGTDHAGIATQTKFEKILKDNDQQNKIALGRSVFLHQLTNWKNEQEQYIRRQFAALNLGMDENHYLFTLDEDVNKIVSEVFVKLYNEKLIYRANKLVNWDPILQTAISDVEVIHENIKGKLYYIKYWTVDHQDSVIVATSRPETMFGDKVLFMHPEDERYKHLWNKKFMNPINNQVMDVLLDDYIDLEFGTGVMKCTPAHDFNDYELAKKHHLELINIMNPDGTLNALCGEFANIDRLVARELIVDKLKETNHLVRVEEYATTIGLSQRSNAVVEPLLSLQWFIKMQDIVQQTINLQNSANSQSTFYPPRFHKALMQWLENTQDWCISRQLWWGHRIPVYYHKKDQSVYVGINPPTDIENYEQDNDVLDTWFSSGLWPLLTTKWQKDSQFFNHYFPTSLMVTGMDILFFWVSRMMNFSGYLTQQLPFKDVLIHGLIRDAQGRKMSKSLNNGIDPFDIINEYGLDAMRVYFASSTSIGEDLNFSQEKISSTWNYLNKIWNVAVFLDQSFDKDLANDQLVRTPDPKHPINQWIIESLSNCINEYIKNMDKYNLVVVSKDLFNFLYDVYASKYLEYTKVLLEDHDVAQETKKTMFFVFYEFLKLLHPFANNLSEELWLHWNTSKSSILHAAIEPFNFHANTTDAEMVNNLIFNIRNWRAENNVGNKTPLVFAINNPAYKVKLKLYNQILKIVNTEMVFEESVNNQYNTSLIVNDLVLQMNFDNTAQMDLQRQNLLTKKEFLLKEIKRCHNLLNNPQYIAKAPEHLVNKEKEKLLGFEKQLQEVLNLLEK</sequence>
<comment type="subunit">
    <text evidence="9">Monomer.</text>
</comment>
<proteinExistence type="inferred from homology"/>
<evidence type="ECO:0000256" key="6">
    <source>
        <dbReference type="ARBA" id="ARBA00023054"/>
    </source>
</evidence>
<keyword evidence="7 9" id="KW-0030">Aminoacyl-tRNA synthetase</keyword>
<dbReference type="SUPFAM" id="SSF50677">
    <property type="entry name" value="ValRS/IleRS/LeuRS editing domain"/>
    <property type="match status" value="1"/>
</dbReference>
<dbReference type="GO" id="GO:0004832">
    <property type="term" value="F:valine-tRNA ligase activity"/>
    <property type="evidence" value="ECO:0007669"/>
    <property type="project" value="UniProtKB-EC"/>
</dbReference>
<dbReference type="PANTHER" id="PTHR11946">
    <property type="entry name" value="VALYL-TRNA SYNTHETASES"/>
    <property type="match status" value="1"/>
</dbReference>
<comment type="caution">
    <text evidence="13">The sequence shown here is derived from an EMBL/GenBank/DDBJ whole genome shotgun (WGS) entry which is preliminary data.</text>
</comment>
<dbReference type="InterPro" id="IPR002303">
    <property type="entry name" value="Valyl-tRNA_ligase"/>
</dbReference>
<dbReference type="PROSITE" id="PS00178">
    <property type="entry name" value="AA_TRNA_LIGASE_I"/>
    <property type="match status" value="1"/>
</dbReference>
<comment type="subcellular location">
    <subcellularLocation>
        <location evidence="9">Cytoplasm</location>
    </subcellularLocation>
</comment>
<evidence type="ECO:0000259" key="11">
    <source>
        <dbReference type="Pfam" id="PF08264"/>
    </source>
</evidence>
<dbReference type="Gene3D" id="1.10.730.10">
    <property type="entry name" value="Isoleucyl-tRNA Synthetase, Domain 1"/>
    <property type="match status" value="1"/>
</dbReference>
<dbReference type="Gene3D" id="1.10.287.380">
    <property type="entry name" value="Valyl-tRNA synthetase, C-terminal domain"/>
    <property type="match status" value="1"/>
</dbReference>
<dbReference type="PANTHER" id="PTHR11946:SF93">
    <property type="entry name" value="VALINE--TRNA LIGASE, CHLOROPLASTIC_MITOCHONDRIAL 2"/>
    <property type="match status" value="1"/>
</dbReference>
<dbReference type="SUPFAM" id="SSF52374">
    <property type="entry name" value="Nucleotidylyl transferase"/>
    <property type="match status" value="1"/>
</dbReference>
<feature type="domain" description="Aminoacyl-tRNA synthetase class Ia" evidence="10">
    <location>
        <begin position="20"/>
        <end position="428"/>
    </location>
</feature>
<comment type="similarity">
    <text evidence="9">Belongs to the class-I aminoacyl-tRNA synthetase family. ValS type 1 subfamily.</text>
</comment>
<keyword evidence="4 9" id="KW-0067">ATP-binding</keyword>
<organism evidence="13 14">
    <name type="scientific">Ureaplasma zalophigenitalium</name>
    <dbReference type="NCBI Taxonomy" id="907723"/>
    <lineage>
        <taxon>Bacteria</taxon>
        <taxon>Bacillati</taxon>
        <taxon>Mycoplasmatota</taxon>
        <taxon>Mycoplasmoidales</taxon>
        <taxon>Mycoplasmoidaceae</taxon>
        <taxon>Ureaplasma</taxon>
    </lineage>
</organism>
<evidence type="ECO:0000256" key="5">
    <source>
        <dbReference type="ARBA" id="ARBA00022917"/>
    </source>
</evidence>
<dbReference type="NCBIfam" id="NF004349">
    <property type="entry name" value="PRK05729.1"/>
    <property type="match status" value="1"/>
</dbReference>
<comment type="domain">
    <text evidence="9">The C-terminal coiled-coil domain is crucial for aminoacylation activity.</text>
</comment>
<dbReference type="InterPro" id="IPR001412">
    <property type="entry name" value="aa-tRNA-synth_I_CS"/>
</dbReference>
<dbReference type="RefSeq" id="WP_263817827.1">
    <property type="nucleotide sequence ID" value="NZ_JAOXHJ010000002.1"/>
</dbReference>
<comment type="function">
    <text evidence="9">Catalyzes the attachment of valine to tRNA(Val). As ValRS can inadvertently accommodate and process structurally similar amino acids such as threonine, to avoid such errors, it has a 'posttransfer' editing activity that hydrolyzes mischarged Thr-tRNA(Val) in a tRNA-dependent manner.</text>
</comment>
<dbReference type="SUPFAM" id="SSF47323">
    <property type="entry name" value="Anticodon-binding domain of a subclass of class I aminoacyl-tRNA synthetases"/>
    <property type="match status" value="1"/>
</dbReference>
<dbReference type="SUPFAM" id="SSF46589">
    <property type="entry name" value="tRNA-binding arm"/>
    <property type="match status" value="1"/>
</dbReference>
<feature type="domain" description="Valyl-tRNA synthetase tRNA-binding arm" evidence="12">
    <location>
        <begin position="816"/>
        <end position="862"/>
    </location>
</feature>
<keyword evidence="2 9" id="KW-0436">Ligase</keyword>
<feature type="domain" description="Methionyl/Valyl/Leucyl/Isoleucyl-tRNA synthetase anticodon-binding" evidence="11">
    <location>
        <begin position="606"/>
        <end position="744"/>
    </location>
</feature>
<dbReference type="InterPro" id="IPR033705">
    <property type="entry name" value="Anticodon_Ia_Val"/>
</dbReference>
<evidence type="ECO:0000259" key="12">
    <source>
        <dbReference type="Pfam" id="PF10458"/>
    </source>
</evidence>
<dbReference type="InterPro" id="IPR009080">
    <property type="entry name" value="tRNAsynth_Ia_anticodon-bd"/>
</dbReference>
<dbReference type="CDD" id="cd07962">
    <property type="entry name" value="Anticodon_Ia_Val"/>
    <property type="match status" value="1"/>
</dbReference>
<evidence type="ECO:0000256" key="3">
    <source>
        <dbReference type="ARBA" id="ARBA00022741"/>
    </source>
</evidence>
<dbReference type="NCBIfam" id="TIGR00422">
    <property type="entry name" value="valS"/>
    <property type="match status" value="1"/>
</dbReference>
<dbReference type="CDD" id="cd00817">
    <property type="entry name" value="ValRS_core"/>
    <property type="match status" value="1"/>
</dbReference>
<dbReference type="Pfam" id="PF10458">
    <property type="entry name" value="Val_tRNA-synt_C"/>
    <property type="match status" value="1"/>
</dbReference>
<evidence type="ECO:0000256" key="8">
    <source>
        <dbReference type="ARBA" id="ARBA00047552"/>
    </source>
</evidence>
<dbReference type="InterPro" id="IPR010978">
    <property type="entry name" value="tRNA-bd_arm"/>
</dbReference>
<evidence type="ECO:0000256" key="4">
    <source>
        <dbReference type="ARBA" id="ARBA00022840"/>
    </source>
</evidence>
<evidence type="ECO:0000256" key="2">
    <source>
        <dbReference type="ARBA" id="ARBA00022598"/>
    </source>
</evidence>
<dbReference type="Pfam" id="PF00133">
    <property type="entry name" value="tRNA-synt_1"/>
    <property type="match status" value="2"/>
</dbReference>
<dbReference type="PRINTS" id="PR00986">
    <property type="entry name" value="TRNASYNTHVAL"/>
</dbReference>
<feature type="binding site" evidence="9">
    <location>
        <position position="524"/>
    </location>
    <ligand>
        <name>ATP</name>
        <dbReference type="ChEBI" id="CHEBI:30616"/>
    </ligand>
</feature>
<reference evidence="13 14" key="1">
    <citation type="journal article" date="2020" name="Int. J. Syst. Evol. Microbiol.">
        <title>Ureaplasma miroungigenitalium sp. nov. isolated from northern elephant seals (Mirounga angustirostris) and Ureaplasma zalophigenitalium sp. nov. isolated from California sea lions (Zalophus californianus).</title>
        <authorList>
            <person name="Volokhov D.V."/>
            <person name="Gulland F.M."/>
            <person name="Gao Y."/>
            <person name="Chizhikov V.E."/>
        </authorList>
    </citation>
    <scope>NUCLEOTIDE SEQUENCE [LARGE SCALE GENOMIC DNA]</scope>
    <source>
        <strain evidence="13 14">CSL7644-GEN</strain>
    </source>
</reference>
<feature type="domain" description="Aminoacyl-tRNA synthetase class Ia" evidence="10">
    <location>
        <begin position="437"/>
        <end position="561"/>
    </location>
</feature>
<keyword evidence="3 9" id="KW-0547">Nucleotide-binding</keyword>
<dbReference type="InterPro" id="IPR014729">
    <property type="entry name" value="Rossmann-like_a/b/a_fold"/>
</dbReference>
<dbReference type="Gene3D" id="3.40.50.620">
    <property type="entry name" value="HUPs"/>
    <property type="match status" value="2"/>
</dbReference>
<name>A0ABT3BPT9_9BACT</name>
<evidence type="ECO:0000313" key="13">
    <source>
        <dbReference type="EMBL" id="MCV3754023.1"/>
    </source>
</evidence>
<keyword evidence="1 9" id="KW-0963">Cytoplasm</keyword>
<evidence type="ECO:0000313" key="14">
    <source>
        <dbReference type="Proteomes" id="UP001207252"/>
    </source>
</evidence>
<keyword evidence="5 9" id="KW-0648">Protein biosynthesis</keyword>